<dbReference type="EMBL" id="JAMPKK010000005">
    <property type="protein sequence ID" value="MEP0863599.1"/>
    <property type="molecule type" value="Genomic_DNA"/>
</dbReference>
<proteinExistence type="predicted"/>
<dbReference type="Pfam" id="PF00903">
    <property type="entry name" value="Glyoxalase"/>
    <property type="match status" value="1"/>
</dbReference>
<accession>A0ABV0JJJ1</accession>
<dbReference type="Gene3D" id="3.10.180.10">
    <property type="entry name" value="2,3-Dihydroxybiphenyl 1,2-Dioxygenase, domain 1"/>
    <property type="match status" value="1"/>
</dbReference>
<sequence>MQSFMCANLSVQLSFINQSVFGFEEVSRLHGTMAFLRVKGSRNHHDLGLIALGSNAPSPPKGTIGLYHLAWEVKTIEDLANSIQILKNNGYFRGASDHGASKSVYGQDPDGLEFEITWHIPREDWGNFENKAIVAPLNLQSEIERYGIEKSTSKN</sequence>
<reference evidence="2 3" key="1">
    <citation type="submission" date="2022-04" db="EMBL/GenBank/DDBJ databases">
        <title>Positive selection, recombination, and allopatry shape intraspecific diversity of widespread and dominant cyanobacteria.</title>
        <authorList>
            <person name="Wei J."/>
            <person name="Shu W."/>
            <person name="Hu C."/>
        </authorList>
    </citation>
    <scope>NUCLEOTIDE SEQUENCE [LARGE SCALE GENOMIC DNA]</scope>
    <source>
        <strain evidence="2 3">GB2-A5</strain>
    </source>
</reference>
<dbReference type="PROSITE" id="PS51819">
    <property type="entry name" value="VOC"/>
    <property type="match status" value="1"/>
</dbReference>
<dbReference type="InterPro" id="IPR004360">
    <property type="entry name" value="Glyas_Fos-R_dOase_dom"/>
</dbReference>
<dbReference type="PANTHER" id="PTHR43279">
    <property type="entry name" value="CATECHOL-2,3-DIOXYGENASE"/>
    <property type="match status" value="1"/>
</dbReference>
<evidence type="ECO:0000313" key="2">
    <source>
        <dbReference type="EMBL" id="MEP0863599.1"/>
    </source>
</evidence>
<keyword evidence="3" id="KW-1185">Reference proteome</keyword>
<dbReference type="SUPFAM" id="SSF54593">
    <property type="entry name" value="Glyoxalase/Bleomycin resistance protein/Dihydroxybiphenyl dioxygenase"/>
    <property type="match status" value="1"/>
</dbReference>
<dbReference type="Proteomes" id="UP001442494">
    <property type="component" value="Unassembled WGS sequence"/>
</dbReference>
<protein>
    <submittedName>
        <fullName evidence="2">VOC family protein</fullName>
    </submittedName>
</protein>
<organism evidence="2 3">
    <name type="scientific">Funiculus sociatus GB2-A5</name>
    <dbReference type="NCBI Taxonomy" id="2933946"/>
    <lineage>
        <taxon>Bacteria</taxon>
        <taxon>Bacillati</taxon>
        <taxon>Cyanobacteriota</taxon>
        <taxon>Cyanophyceae</taxon>
        <taxon>Coleofasciculales</taxon>
        <taxon>Coleofasciculaceae</taxon>
        <taxon>Funiculus</taxon>
    </lineage>
</organism>
<name>A0ABV0JJJ1_9CYAN</name>
<dbReference type="InterPro" id="IPR037523">
    <property type="entry name" value="VOC_core"/>
</dbReference>
<dbReference type="InterPro" id="IPR029068">
    <property type="entry name" value="Glyas_Bleomycin-R_OHBP_Dase"/>
</dbReference>
<evidence type="ECO:0000313" key="3">
    <source>
        <dbReference type="Proteomes" id="UP001442494"/>
    </source>
</evidence>
<feature type="domain" description="VOC" evidence="1">
    <location>
        <begin position="1"/>
        <end position="119"/>
    </location>
</feature>
<comment type="caution">
    <text evidence="2">The sequence shown here is derived from an EMBL/GenBank/DDBJ whole genome shotgun (WGS) entry which is preliminary data.</text>
</comment>
<gene>
    <name evidence="2" type="ORF">NDI37_03850</name>
</gene>
<dbReference type="PANTHER" id="PTHR43279:SF1">
    <property type="entry name" value="CATECHOL-2,3-DIOXYGENASE"/>
    <property type="match status" value="1"/>
</dbReference>
<evidence type="ECO:0000259" key="1">
    <source>
        <dbReference type="PROSITE" id="PS51819"/>
    </source>
</evidence>